<name>D5WLI1_PARAM</name>
<accession>D5WLI1</accession>
<gene>
    <name evidence="1" type="ordered locus">BC1002_6215</name>
</gene>
<organism evidence="1 2">
    <name type="scientific">Paraburkholderia atlantica</name>
    <dbReference type="NCBI Taxonomy" id="2654982"/>
    <lineage>
        <taxon>Bacteria</taxon>
        <taxon>Pseudomonadati</taxon>
        <taxon>Pseudomonadota</taxon>
        <taxon>Betaproteobacteria</taxon>
        <taxon>Burkholderiales</taxon>
        <taxon>Burkholderiaceae</taxon>
        <taxon>Paraburkholderia</taxon>
    </lineage>
</organism>
<dbReference type="AlphaFoldDB" id="D5WLI1"/>
<dbReference type="eggNOG" id="ENOG50317A8">
    <property type="taxonomic scope" value="Bacteria"/>
</dbReference>
<proteinExistence type="predicted"/>
<protein>
    <submittedName>
        <fullName evidence="1">Uncharacterized protein</fullName>
    </submittedName>
</protein>
<dbReference type="HOGENOM" id="CLU_2970646_0_0_4"/>
<dbReference type="EMBL" id="CP002015">
    <property type="protein sequence ID" value="ADG20077.1"/>
    <property type="molecule type" value="Genomic_DNA"/>
</dbReference>
<sequence length="58" mass="6406">MMYLITDLKMVESYGRIKADSGNDALHEFAVSKGFVDLMELASARPAFANDLLAVQLQ</sequence>
<reference evidence="1 2" key="2">
    <citation type="journal article" date="2012" name="J. Bacteriol.">
        <title>Genome Sequences of Burkholderia sp. Strains CCGE1002 and H160, Isolated from Legume Nodules in Mexico and Brazil.</title>
        <authorList>
            <person name="Ormeno-Orrillo E."/>
            <person name="Rogel M.A."/>
            <person name="Chueire L.M."/>
            <person name="Tiedje J.M."/>
            <person name="Martinez-Romero E."/>
            <person name="Hungria M."/>
        </authorList>
    </citation>
    <scope>NUCLEOTIDE SEQUENCE [LARGE SCALE GENOMIC DNA]</scope>
    <source>
        <strain evidence="1 2">CCGE1002</strain>
    </source>
</reference>
<dbReference type="Proteomes" id="UP000002190">
    <property type="component" value="Chromosome 3"/>
</dbReference>
<reference evidence="2" key="1">
    <citation type="submission" date="2010-04" db="EMBL/GenBank/DDBJ databases">
        <title>Complete sequence of chromosome 3 of Burkholderia sp. CCGE1002.</title>
        <authorList>
            <consortium name="US DOE Joint Genome Institute"/>
            <person name="Lucas S."/>
            <person name="Copeland A."/>
            <person name="Lapidus A."/>
            <person name="Cheng J.-F."/>
            <person name="Bruce D."/>
            <person name="Goodwin L."/>
            <person name="Pitluck S."/>
            <person name="Chertkov O."/>
            <person name="Detter J.C."/>
            <person name="Han C."/>
            <person name="Tapia R."/>
            <person name="Land M."/>
            <person name="Hauser L."/>
            <person name="Kyrpides N."/>
            <person name="Ovchinnikova G."/>
            <person name="Martinez-Romero E."/>
            <person name="Hernandez M.A.R."/>
            <person name="Tiedje J.M."/>
            <person name="Woyke T."/>
        </authorList>
    </citation>
    <scope>NUCLEOTIDE SEQUENCE [LARGE SCALE GENOMIC DNA]</scope>
    <source>
        <strain evidence="2">CCGE1002</strain>
    </source>
</reference>
<evidence type="ECO:0000313" key="1">
    <source>
        <dbReference type="EMBL" id="ADG20077.1"/>
    </source>
</evidence>
<dbReference type="KEGG" id="bge:BC1002_6215"/>
<evidence type="ECO:0000313" key="2">
    <source>
        <dbReference type="Proteomes" id="UP000002190"/>
    </source>
</evidence>
<dbReference type="RefSeq" id="WP_013093864.1">
    <property type="nucleotide sequence ID" value="NZ_JBNDMG010000004.1"/>
</dbReference>